<name>A0A5D4SSM2_9BACI</name>
<evidence type="ECO:0000256" key="2">
    <source>
        <dbReference type="ARBA" id="ARBA00022801"/>
    </source>
</evidence>
<dbReference type="Gene3D" id="2.60.40.10">
    <property type="entry name" value="Immunoglobulins"/>
    <property type="match status" value="1"/>
</dbReference>
<comment type="similarity">
    <text evidence="1">Belongs to the glycosyl hydrolase 13 family.</text>
</comment>
<protein>
    <submittedName>
        <fullName evidence="5">Alpha-glycosidase</fullName>
    </submittedName>
</protein>
<dbReference type="PANTHER" id="PTHR10357">
    <property type="entry name" value="ALPHA-AMYLASE FAMILY MEMBER"/>
    <property type="match status" value="1"/>
</dbReference>
<proteinExistence type="inferred from homology"/>
<dbReference type="CDD" id="cd02857">
    <property type="entry name" value="E_set_CDase_PDE_N"/>
    <property type="match status" value="1"/>
</dbReference>
<organism evidence="5 6">
    <name type="scientific">Sutcliffiella horikoshii</name>
    <dbReference type="NCBI Taxonomy" id="79883"/>
    <lineage>
        <taxon>Bacteria</taxon>
        <taxon>Bacillati</taxon>
        <taxon>Bacillota</taxon>
        <taxon>Bacilli</taxon>
        <taxon>Bacillales</taxon>
        <taxon>Bacillaceae</taxon>
        <taxon>Sutcliffiella</taxon>
    </lineage>
</organism>
<dbReference type="CDD" id="cd11338">
    <property type="entry name" value="AmyAc_CMD"/>
    <property type="match status" value="1"/>
</dbReference>
<feature type="domain" description="Glycosyl hydrolase family 13 catalytic" evidence="4">
    <location>
        <begin position="138"/>
        <end position="496"/>
    </location>
</feature>
<dbReference type="STRING" id="79883.GCA_001636495_03629"/>
<dbReference type="SUPFAM" id="SSF51011">
    <property type="entry name" value="Glycosyl hydrolase domain"/>
    <property type="match status" value="1"/>
</dbReference>
<dbReference type="Pfam" id="PF16657">
    <property type="entry name" value="Malt_amylase_C"/>
    <property type="match status" value="1"/>
</dbReference>
<dbReference type="Pfam" id="PF00128">
    <property type="entry name" value="Alpha-amylase"/>
    <property type="match status" value="1"/>
</dbReference>
<dbReference type="InterPro" id="IPR013783">
    <property type="entry name" value="Ig-like_fold"/>
</dbReference>
<gene>
    <name evidence="5" type="ORF">FZC76_17425</name>
</gene>
<dbReference type="EMBL" id="VTEV01000007">
    <property type="protein sequence ID" value="TYS65671.1"/>
    <property type="molecule type" value="Genomic_DNA"/>
</dbReference>
<accession>A0A5D4SSM2</accession>
<dbReference type="Gene3D" id="2.60.40.1180">
    <property type="entry name" value="Golgi alpha-mannosidase II"/>
    <property type="match status" value="1"/>
</dbReference>
<reference evidence="5 6" key="1">
    <citation type="submission" date="2019-08" db="EMBL/GenBank/DDBJ databases">
        <title>Bacillus genomes from the desert of Cuatro Cienegas, Coahuila.</title>
        <authorList>
            <person name="Olmedo-Alvarez G."/>
        </authorList>
    </citation>
    <scope>NUCLEOTIDE SEQUENCE [LARGE SCALE GENOMIC DNA]</scope>
    <source>
        <strain evidence="5 6">CH28_1T</strain>
    </source>
</reference>
<keyword evidence="2" id="KW-0378">Hydrolase</keyword>
<dbReference type="GO" id="GO:0005975">
    <property type="term" value="P:carbohydrate metabolic process"/>
    <property type="evidence" value="ECO:0007669"/>
    <property type="project" value="InterPro"/>
</dbReference>
<evidence type="ECO:0000313" key="5">
    <source>
        <dbReference type="EMBL" id="TYS65671.1"/>
    </source>
</evidence>
<dbReference type="InterPro" id="IPR045857">
    <property type="entry name" value="O16G_dom_2"/>
</dbReference>
<evidence type="ECO:0000256" key="1">
    <source>
        <dbReference type="ARBA" id="ARBA00008061"/>
    </source>
</evidence>
<dbReference type="SMART" id="SM00642">
    <property type="entry name" value="Aamy"/>
    <property type="match status" value="1"/>
</dbReference>
<dbReference type="InterPro" id="IPR017853">
    <property type="entry name" value="GH"/>
</dbReference>
<dbReference type="InterPro" id="IPR013780">
    <property type="entry name" value="Glyco_hydro_b"/>
</dbReference>
<dbReference type="Gene3D" id="3.20.20.80">
    <property type="entry name" value="Glycosidases"/>
    <property type="match status" value="1"/>
</dbReference>
<dbReference type="Gene3D" id="3.90.400.10">
    <property type="entry name" value="Oligo-1,6-glucosidase, Domain 2"/>
    <property type="match status" value="1"/>
</dbReference>
<dbReference type="SUPFAM" id="SSF51445">
    <property type="entry name" value="(Trans)glycosidases"/>
    <property type="match status" value="1"/>
</dbReference>
<keyword evidence="3 5" id="KW-0326">Glycosidase</keyword>
<dbReference type="InterPro" id="IPR004185">
    <property type="entry name" value="Glyco_hydro_13_lg-like_dom"/>
</dbReference>
<dbReference type="Pfam" id="PF02903">
    <property type="entry name" value="Alpha-amylase_N"/>
    <property type="match status" value="1"/>
</dbReference>
<evidence type="ECO:0000259" key="4">
    <source>
        <dbReference type="SMART" id="SM00642"/>
    </source>
</evidence>
<dbReference type="OrthoDB" id="9805159at2"/>
<dbReference type="InterPro" id="IPR032091">
    <property type="entry name" value="Malt_amylase-like_C"/>
</dbReference>
<dbReference type="Proteomes" id="UP000322524">
    <property type="component" value="Unassembled WGS sequence"/>
</dbReference>
<dbReference type="GO" id="GO:0004553">
    <property type="term" value="F:hydrolase activity, hydrolyzing O-glycosyl compounds"/>
    <property type="evidence" value="ECO:0007669"/>
    <property type="project" value="InterPro"/>
</dbReference>
<evidence type="ECO:0000313" key="6">
    <source>
        <dbReference type="Proteomes" id="UP000322524"/>
    </source>
</evidence>
<dbReference type="InterPro" id="IPR006047">
    <property type="entry name" value="GH13_cat_dom"/>
</dbReference>
<evidence type="ECO:0000256" key="3">
    <source>
        <dbReference type="ARBA" id="ARBA00023295"/>
    </source>
</evidence>
<dbReference type="PANTHER" id="PTHR10357:SF210">
    <property type="entry name" value="MALTODEXTRIN GLUCOSIDASE"/>
    <property type="match status" value="1"/>
</dbReference>
<sequence length="589" mass="68746">MLKEAIFHRPKNNFAYAYNETTLHIRLQTKKDDVETVELIHGDPYIWEDGEWISVKKPMKKTGSDELYDYWLAEVSPEFRRLRYGFALKSGEETFVYNEKGFYEEEPKDCGLYFCFPFLNKIDVFQAPTWVKDTVWYQIFPERFGNGNKENDPKGALPWGSTDPSTTNFFGGDFEGVIEHIDHLVELGITGIYFTPIFKARSNHKYDTIDYMEIDPQFGTKETFKKLVQVCHANGIKIMLDAVFNHSGYFWEPFQDVLKNGEKSKYKDWFHIWDFPVVTKPKPNYDAFAFVSDMPKLNTEHPEVKKYLLEVGRYWVREFDIDGWRLDVANEVDHQFWRDFRQAVKAEKEDVYILGEIWHDSMPWLQGDQFDAVMNYPFTTATLDYLAKNKTKAVEFANSISKVMHSYPINVNEVAFNLLGSHDTPRILTICEENKDKLKLLFLFQLSFIGAPCIYYGDEFSMTGDQDPGCRKCMVWEEEKQDRDMFEFVKKLIALRKELPVFGNHGDIRFIEANNETNHVMYEKVSDTSGERILFVINNSDKDLIVTLPDGVEGKVLRDLWNGEEFAFAADANALQLKLPAYGFQILAY</sequence>
<dbReference type="AlphaFoldDB" id="A0A5D4SSM2"/>
<comment type="caution">
    <text evidence="5">The sequence shown here is derived from an EMBL/GenBank/DDBJ whole genome shotgun (WGS) entry which is preliminary data.</text>
</comment>
<dbReference type="RefSeq" id="WP_148989449.1">
    <property type="nucleotide sequence ID" value="NZ_VTEV01000007.1"/>
</dbReference>